<dbReference type="InterPro" id="IPR001919">
    <property type="entry name" value="CBD2"/>
</dbReference>
<evidence type="ECO:0000313" key="11">
    <source>
        <dbReference type="Proteomes" id="UP000545493"/>
    </source>
</evidence>
<keyword evidence="2" id="KW-0723">Serine/threonine-protein kinase</keyword>
<keyword evidence="11" id="KW-1185">Reference proteome</keyword>
<dbReference type="PROSITE" id="PS51173">
    <property type="entry name" value="CBM2"/>
    <property type="match status" value="1"/>
</dbReference>
<dbReference type="InterPro" id="IPR008965">
    <property type="entry name" value="CBM2/CBM3_carb-bd_dom_sf"/>
</dbReference>
<feature type="binding site" evidence="7">
    <location>
        <position position="41"/>
    </location>
    <ligand>
        <name>ATP</name>
        <dbReference type="ChEBI" id="CHEBI:30616"/>
    </ligand>
</feature>
<dbReference type="SUPFAM" id="SSF49384">
    <property type="entry name" value="Carbohydrate-binding domain"/>
    <property type="match status" value="1"/>
</dbReference>
<dbReference type="EMBL" id="JAAOYM010000001">
    <property type="protein sequence ID" value="NIJ10993.1"/>
    <property type="molecule type" value="Genomic_DNA"/>
</dbReference>
<keyword evidence="3" id="KW-0808">Transferase</keyword>
<dbReference type="GO" id="GO:0004674">
    <property type="term" value="F:protein serine/threonine kinase activity"/>
    <property type="evidence" value="ECO:0007669"/>
    <property type="project" value="UniProtKB-KW"/>
</dbReference>
<dbReference type="Gene3D" id="3.30.200.20">
    <property type="entry name" value="Phosphorylase Kinase, domain 1"/>
    <property type="match status" value="1"/>
</dbReference>
<dbReference type="SMART" id="SM00220">
    <property type="entry name" value="S_TKc"/>
    <property type="match status" value="1"/>
</dbReference>
<dbReference type="CDD" id="cd14014">
    <property type="entry name" value="STKc_PknB_like"/>
    <property type="match status" value="1"/>
</dbReference>
<dbReference type="AlphaFoldDB" id="A0A7X5UNR6"/>
<dbReference type="Proteomes" id="UP000545493">
    <property type="component" value="Unassembled WGS sequence"/>
</dbReference>
<gene>
    <name evidence="10" type="ORF">FHU38_001337</name>
</gene>
<dbReference type="GO" id="GO:0004553">
    <property type="term" value="F:hydrolase activity, hydrolyzing O-glycosyl compounds"/>
    <property type="evidence" value="ECO:0007669"/>
    <property type="project" value="InterPro"/>
</dbReference>
<reference evidence="10 11" key="1">
    <citation type="submission" date="2020-03" db="EMBL/GenBank/DDBJ databases">
        <title>Sequencing the genomes of 1000 actinobacteria strains.</title>
        <authorList>
            <person name="Klenk H.-P."/>
        </authorList>
    </citation>
    <scope>NUCLEOTIDE SEQUENCE [LARGE SCALE GENOMIC DNA]</scope>
    <source>
        <strain evidence="10 11">DSM 45685</strain>
    </source>
</reference>
<evidence type="ECO:0000256" key="5">
    <source>
        <dbReference type="ARBA" id="ARBA00022777"/>
    </source>
</evidence>
<dbReference type="InterPro" id="IPR012291">
    <property type="entry name" value="CBM2_carb-bd_dom_sf"/>
</dbReference>
<organism evidence="10 11">
    <name type="scientific">Saccharomonospora amisosensis</name>
    <dbReference type="NCBI Taxonomy" id="1128677"/>
    <lineage>
        <taxon>Bacteria</taxon>
        <taxon>Bacillati</taxon>
        <taxon>Actinomycetota</taxon>
        <taxon>Actinomycetes</taxon>
        <taxon>Pseudonocardiales</taxon>
        <taxon>Pseudonocardiaceae</taxon>
        <taxon>Saccharomonospora</taxon>
    </lineage>
</organism>
<evidence type="ECO:0000259" key="9">
    <source>
        <dbReference type="PROSITE" id="PS51173"/>
    </source>
</evidence>
<dbReference type="InterPro" id="IPR011009">
    <property type="entry name" value="Kinase-like_dom_sf"/>
</dbReference>
<dbReference type="Gene3D" id="2.60.40.290">
    <property type="match status" value="1"/>
</dbReference>
<evidence type="ECO:0000256" key="2">
    <source>
        <dbReference type="ARBA" id="ARBA00022527"/>
    </source>
</evidence>
<proteinExistence type="predicted"/>
<keyword evidence="6 7" id="KW-0067">ATP-binding</keyword>
<evidence type="ECO:0000256" key="7">
    <source>
        <dbReference type="PROSITE-ProRule" id="PRU10141"/>
    </source>
</evidence>
<dbReference type="GO" id="GO:0005524">
    <property type="term" value="F:ATP binding"/>
    <property type="evidence" value="ECO:0007669"/>
    <property type="project" value="UniProtKB-UniRule"/>
</dbReference>
<dbReference type="SMART" id="SM00637">
    <property type="entry name" value="CBD_II"/>
    <property type="match status" value="1"/>
</dbReference>
<evidence type="ECO:0000259" key="8">
    <source>
        <dbReference type="PROSITE" id="PS50011"/>
    </source>
</evidence>
<dbReference type="PANTHER" id="PTHR43289:SF6">
    <property type="entry name" value="SERINE_THREONINE-PROTEIN KINASE NEKL-3"/>
    <property type="match status" value="1"/>
</dbReference>
<dbReference type="Gene3D" id="1.10.510.10">
    <property type="entry name" value="Transferase(Phosphotransferase) domain 1"/>
    <property type="match status" value="1"/>
</dbReference>
<dbReference type="RefSeq" id="WP_167167678.1">
    <property type="nucleotide sequence ID" value="NZ_JAAOYM010000001.1"/>
</dbReference>
<dbReference type="SUPFAM" id="SSF56112">
    <property type="entry name" value="Protein kinase-like (PK-like)"/>
    <property type="match status" value="1"/>
</dbReference>
<evidence type="ECO:0000256" key="6">
    <source>
        <dbReference type="ARBA" id="ARBA00022840"/>
    </source>
</evidence>
<keyword evidence="4 7" id="KW-0547">Nucleotide-binding</keyword>
<dbReference type="Pfam" id="PF00069">
    <property type="entry name" value="Pkinase"/>
    <property type="match status" value="1"/>
</dbReference>
<name>A0A7X5UNR6_9PSEU</name>
<protein>
    <recommendedName>
        <fullName evidence="1">non-specific serine/threonine protein kinase</fullName>
        <ecNumber evidence="1">2.7.11.1</ecNumber>
    </recommendedName>
</protein>
<dbReference type="PROSITE" id="PS50011">
    <property type="entry name" value="PROTEIN_KINASE_DOM"/>
    <property type="match status" value="1"/>
</dbReference>
<comment type="caution">
    <text evidence="10">The sequence shown here is derived from an EMBL/GenBank/DDBJ whole genome shotgun (WGS) entry which is preliminary data.</text>
</comment>
<dbReference type="GO" id="GO:0030247">
    <property type="term" value="F:polysaccharide binding"/>
    <property type="evidence" value="ECO:0007669"/>
    <property type="project" value="UniProtKB-UniRule"/>
</dbReference>
<dbReference type="EC" id="2.7.11.1" evidence="1"/>
<dbReference type="InterPro" id="IPR017441">
    <property type="entry name" value="Protein_kinase_ATP_BS"/>
</dbReference>
<dbReference type="PROSITE" id="PS00107">
    <property type="entry name" value="PROTEIN_KINASE_ATP"/>
    <property type="match status" value="1"/>
</dbReference>
<evidence type="ECO:0000256" key="4">
    <source>
        <dbReference type="ARBA" id="ARBA00022741"/>
    </source>
</evidence>
<dbReference type="InterPro" id="IPR008271">
    <property type="entry name" value="Ser/Thr_kinase_AS"/>
</dbReference>
<feature type="domain" description="Protein kinase" evidence="8">
    <location>
        <begin position="12"/>
        <end position="271"/>
    </location>
</feature>
<sequence>MTDEGDLIAGRYRLQTRVGQGGMGIVWRATDEQLGRVVAVKQMLLHPGSDEAVTEQAVQRATREARVAARLKHPHAITVYDVVRHGGKPCLVMEFLSSRSLAAVLAEQGWLPASNVALIARQISGALAAAHEHGIVHRDVKPGNILISRDNTAKIVDFGISRATGEATVTDAGAIVGTPAFLAPEVARGGDANFASDVFSLGATLFAALEGHSPFGEVDAAIVLLARVARGQIAPPKTTGPVTDVVLAMLRNDPAARPSMRQVHEACTAIVEGRTPELPALGRPTLVLPARRPRKRVVVAGSAGVCLLATGVVIGMSLAADPTTIPEVVSPPTSATAATTVASHGCTASYRVTDAWPGGYQAEVTVAGERGRRLVGWSVTWRLPEGHTIDDLWNGVLTRTGRHVKVSGADWNAVVPAAESVAFGFVGGVADGQPVEPKLTCRTP</sequence>
<dbReference type="InterPro" id="IPR000719">
    <property type="entry name" value="Prot_kinase_dom"/>
</dbReference>
<accession>A0A7X5UNR6</accession>
<dbReference type="GO" id="GO:0005975">
    <property type="term" value="P:carbohydrate metabolic process"/>
    <property type="evidence" value="ECO:0007669"/>
    <property type="project" value="InterPro"/>
</dbReference>
<dbReference type="PROSITE" id="PS00108">
    <property type="entry name" value="PROTEIN_KINASE_ST"/>
    <property type="match status" value="1"/>
</dbReference>
<evidence type="ECO:0000256" key="1">
    <source>
        <dbReference type="ARBA" id="ARBA00012513"/>
    </source>
</evidence>
<evidence type="ECO:0000256" key="3">
    <source>
        <dbReference type="ARBA" id="ARBA00022679"/>
    </source>
</evidence>
<feature type="domain" description="CBM2" evidence="9">
    <location>
        <begin position="339"/>
        <end position="444"/>
    </location>
</feature>
<keyword evidence="5" id="KW-0418">Kinase</keyword>
<dbReference type="PANTHER" id="PTHR43289">
    <property type="entry name" value="MITOGEN-ACTIVATED PROTEIN KINASE KINASE KINASE 20-RELATED"/>
    <property type="match status" value="1"/>
</dbReference>
<evidence type="ECO:0000313" key="10">
    <source>
        <dbReference type="EMBL" id="NIJ10993.1"/>
    </source>
</evidence>
<dbReference type="Pfam" id="PF00553">
    <property type="entry name" value="CBM_2"/>
    <property type="match status" value="1"/>
</dbReference>